<evidence type="ECO:0000313" key="6">
    <source>
        <dbReference type="Proteomes" id="UP000053257"/>
    </source>
</evidence>
<dbReference type="AlphaFoldDB" id="A0A0C3RTX0"/>
<keyword evidence="3" id="KW-0862">Zinc</keyword>
<dbReference type="InterPro" id="IPR002893">
    <property type="entry name" value="Znf_MYND"/>
</dbReference>
<accession>A0A0C3RTX0</accession>
<evidence type="ECO:0000256" key="1">
    <source>
        <dbReference type="ARBA" id="ARBA00022723"/>
    </source>
</evidence>
<dbReference type="EMBL" id="KN840580">
    <property type="protein sequence ID" value="KIP04271.1"/>
    <property type="molecule type" value="Genomic_DNA"/>
</dbReference>
<dbReference type="Proteomes" id="UP000053257">
    <property type="component" value="Unassembled WGS sequence"/>
</dbReference>
<dbReference type="OrthoDB" id="265717at2759"/>
<keyword evidence="6" id="KW-1185">Reference proteome</keyword>
<dbReference type="HOGENOM" id="CLU_076139_1_1_1"/>
<evidence type="ECO:0000256" key="2">
    <source>
        <dbReference type="ARBA" id="ARBA00022771"/>
    </source>
</evidence>
<evidence type="ECO:0000259" key="4">
    <source>
        <dbReference type="Pfam" id="PF01753"/>
    </source>
</evidence>
<gene>
    <name evidence="5" type="ORF">PHLGIDRAFT_129614</name>
</gene>
<dbReference type="STRING" id="745531.A0A0C3RTX0"/>
<sequence>MASTPNDRVLGPGSNLRERLSFPTFGDCPHEFDLDGRYLQVSETNPEMAVHKRHWCFLGEIISVLAQDKLELLVRDTAGRTVRLECMSKDRGKAIASQAGCKPKNTIAVLYALQHPFEDQRGNLALGPDDNSDIVILPYSLQQLLAANDRIWGQHLASLVRYCSKEHQNLDWKHHKEICKAASALKWFTDKDWTKFEDYWSFQVPS</sequence>
<organism evidence="5 6">
    <name type="scientific">Phlebiopsis gigantea (strain 11061_1 CR5-6)</name>
    <name type="common">White-rot fungus</name>
    <name type="synonym">Peniophora gigantea</name>
    <dbReference type="NCBI Taxonomy" id="745531"/>
    <lineage>
        <taxon>Eukaryota</taxon>
        <taxon>Fungi</taxon>
        <taxon>Dikarya</taxon>
        <taxon>Basidiomycota</taxon>
        <taxon>Agaricomycotina</taxon>
        <taxon>Agaricomycetes</taxon>
        <taxon>Polyporales</taxon>
        <taxon>Phanerochaetaceae</taxon>
        <taxon>Phlebiopsis</taxon>
    </lineage>
</organism>
<dbReference type="GO" id="GO:0008270">
    <property type="term" value="F:zinc ion binding"/>
    <property type="evidence" value="ECO:0007669"/>
    <property type="project" value="UniProtKB-KW"/>
</dbReference>
<proteinExistence type="predicted"/>
<protein>
    <recommendedName>
        <fullName evidence="4">MYND-type domain-containing protein</fullName>
    </recommendedName>
</protein>
<dbReference type="SUPFAM" id="SSF144232">
    <property type="entry name" value="HIT/MYND zinc finger-like"/>
    <property type="match status" value="1"/>
</dbReference>
<name>A0A0C3RTX0_PHLG1</name>
<dbReference type="Gene3D" id="6.10.140.2220">
    <property type="match status" value="1"/>
</dbReference>
<evidence type="ECO:0000256" key="3">
    <source>
        <dbReference type="ARBA" id="ARBA00022833"/>
    </source>
</evidence>
<feature type="domain" description="MYND-type" evidence="4">
    <location>
        <begin position="160"/>
        <end position="179"/>
    </location>
</feature>
<keyword evidence="2" id="KW-0863">Zinc-finger</keyword>
<reference evidence="5 6" key="1">
    <citation type="journal article" date="2014" name="PLoS Genet.">
        <title>Analysis of the Phlebiopsis gigantea genome, transcriptome and secretome provides insight into its pioneer colonization strategies of wood.</title>
        <authorList>
            <person name="Hori C."/>
            <person name="Ishida T."/>
            <person name="Igarashi K."/>
            <person name="Samejima M."/>
            <person name="Suzuki H."/>
            <person name="Master E."/>
            <person name="Ferreira P."/>
            <person name="Ruiz-Duenas F.J."/>
            <person name="Held B."/>
            <person name="Canessa P."/>
            <person name="Larrondo L.F."/>
            <person name="Schmoll M."/>
            <person name="Druzhinina I.S."/>
            <person name="Kubicek C.P."/>
            <person name="Gaskell J.A."/>
            <person name="Kersten P."/>
            <person name="St John F."/>
            <person name="Glasner J."/>
            <person name="Sabat G."/>
            <person name="Splinter BonDurant S."/>
            <person name="Syed K."/>
            <person name="Yadav J."/>
            <person name="Mgbeahuruike A.C."/>
            <person name="Kovalchuk A."/>
            <person name="Asiegbu F.O."/>
            <person name="Lackner G."/>
            <person name="Hoffmeister D."/>
            <person name="Rencoret J."/>
            <person name="Gutierrez A."/>
            <person name="Sun H."/>
            <person name="Lindquist E."/>
            <person name="Barry K."/>
            <person name="Riley R."/>
            <person name="Grigoriev I.V."/>
            <person name="Henrissat B."/>
            <person name="Kues U."/>
            <person name="Berka R.M."/>
            <person name="Martinez A.T."/>
            <person name="Covert S.F."/>
            <person name="Blanchette R.A."/>
            <person name="Cullen D."/>
        </authorList>
    </citation>
    <scope>NUCLEOTIDE SEQUENCE [LARGE SCALE GENOMIC DNA]</scope>
    <source>
        <strain evidence="5 6">11061_1 CR5-6</strain>
    </source>
</reference>
<keyword evidence="1" id="KW-0479">Metal-binding</keyword>
<dbReference type="Pfam" id="PF01753">
    <property type="entry name" value="zf-MYND"/>
    <property type="match status" value="1"/>
</dbReference>
<evidence type="ECO:0000313" key="5">
    <source>
        <dbReference type="EMBL" id="KIP04271.1"/>
    </source>
</evidence>